<organism evidence="7 8">
    <name type="scientific">Liquorilactobacillus mali</name>
    <dbReference type="NCBI Taxonomy" id="1618"/>
    <lineage>
        <taxon>Bacteria</taxon>
        <taxon>Bacillati</taxon>
        <taxon>Bacillota</taxon>
        <taxon>Bacilli</taxon>
        <taxon>Lactobacillales</taxon>
        <taxon>Lactobacillaceae</taxon>
        <taxon>Liquorilactobacillus</taxon>
    </lineage>
</organism>
<dbReference type="AlphaFoldDB" id="A0A0R2FCE3"/>
<evidence type="ECO:0000313" key="8">
    <source>
        <dbReference type="Proteomes" id="UP000051727"/>
    </source>
</evidence>
<dbReference type="Proteomes" id="UP000051727">
    <property type="component" value="Unassembled WGS sequence"/>
</dbReference>
<dbReference type="STRING" id="1618.IV36_GL002141"/>
<comment type="similarity">
    <text evidence="2 6">Belongs to the transposase mutator family.</text>
</comment>
<evidence type="ECO:0000313" key="7">
    <source>
        <dbReference type="EMBL" id="KRN26194.1"/>
    </source>
</evidence>
<gene>
    <name evidence="7" type="ORF">IV36_GL002141</name>
</gene>
<evidence type="ECO:0000256" key="1">
    <source>
        <dbReference type="ARBA" id="ARBA00002190"/>
    </source>
</evidence>
<accession>A0A0R2FCE3</accession>
<comment type="caution">
    <text evidence="7">The sequence shown here is derived from an EMBL/GenBank/DDBJ whole genome shotgun (WGS) entry which is preliminary data.</text>
</comment>
<reference evidence="7 8" key="1">
    <citation type="journal article" date="2015" name="Genome Announc.">
        <title>Expanding the biotechnology potential of lactobacilli through comparative genomics of 213 strains and associated genera.</title>
        <authorList>
            <person name="Sun Z."/>
            <person name="Harris H.M."/>
            <person name="McCann A."/>
            <person name="Guo C."/>
            <person name="Argimon S."/>
            <person name="Zhang W."/>
            <person name="Yang X."/>
            <person name="Jeffery I.B."/>
            <person name="Cooney J.C."/>
            <person name="Kagawa T.F."/>
            <person name="Liu W."/>
            <person name="Song Y."/>
            <person name="Salvetti E."/>
            <person name="Wrobel A."/>
            <person name="Rasinkangas P."/>
            <person name="Parkhill J."/>
            <person name="Rea M.C."/>
            <person name="O'Sullivan O."/>
            <person name="Ritari J."/>
            <person name="Douillard F.P."/>
            <person name="Paul Ross R."/>
            <person name="Yang R."/>
            <person name="Briner A.E."/>
            <person name="Felis G.E."/>
            <person name="de Vos W.M."/>
            <person name="Barrangou R."/>
            <person name="Klaenhammer T.R."/>
            <person name="Caufield P.W."/>
            <person name="Cui Y."/>
            <person name="Zhang H."/>
            <person name="O'Toole P.W."/>
        </authorList>
    </citation>
    <scope>NUCLEOTIDE SEQUENCE [LARGE SCALE GENOMIC DNA]</scope>
    <source>
        <strain evidence="7 8">ATCC 27304</strain>
    </source>
</reference>
<dbReference type="GO" id="GO:0004803">
    <property type="term" value="F:transposase activity"/>
    <property type="evidence" value="ECO:0007669"/>
    <property type="project" value="UniProtKB-UniRule"/>
</dbReference>
<name>A0A0R2FCE3_9LACO</name>
<dbReference type="PROSITE" id="PS01007">
    <property type="entry name" value="TRANSPOSASE_MUTATOR"/>
    <property type="match status" value="1"/>
</dbReference>
<evidence type="ECO:0000256" key="3">
    <source>
        <dbReference type="ARBA" id="ARBA00022578"/>
    </source>
</evidence>
<keyword evidence="5 6" id="KW-0233">DNA recombination</keyword>
<dbReference type="GO" id="GO:0003677">
    <property type="term" value="F:DNA binding"/>
    <property type="evidence" value="ECO:0007669"/>
    <property type="project" value="UniProtKB-UniRule"/>
</dbReference>
<dbReference type="Pfam" id="PF00872">
    <property type="entry name" value="Transposase_mut"/>
    <property type="match status" value="1"/>
</dbReference>
<evidence type="ECO:0000256" key="6">
    <source>
        <dbReference type="RuleBase" id="RU365089"/>
    </source>
</evidence>
<comment type="function">
    <text evidence="1 6">Required for the transposition of the insertion element.</text>
</comment>
<dbReference type="PATRIC" id="fig|1618.3.peg.2192"/>
<dbReference type="GO" id="GO:0006313">
    <property type="term" value="P:DNA transposition"/>
    <property type="evidence" value="ECO:0007669"/>
    <property type="project" value="UniProtKB-UniRule"/>
</dbReference>
<dbReference type="PANTHER" id="PTHR33217:SF8">
    <property type="entry name" value="MUTATOR FAMILY TRANSPOSASE"/>
    <property type="match status" value="1"/>
</dbReference>
<evidence type="ECO:0000256" key="2">
    <source>
        <dbReference type="ARBA" id="ARBA00010961"/>
    </source>
</evidence>
<sequence>MIEKMYGAYYSPTTVSNITAQVTNQIEAFHQRAIKANYVCLFLDATYLPLRRDSVQREAVYIALGITPVGIKEVLDYRIAPNENAGVWSEMAEDLKQRGLKQVQLIIADGMVGLQPALLHAFPKAKFQRCLVHVMRNIGSHVRLKDREAILNDFKELHSATDVTAAHKILNDFYGAWEKLYSNLIQQLKSIENELLAFLSFPPAIRPTIYSTNILESLNKRIKRKTKPKEQFPNEKSLDNFIGVQVISYNEKYFNRSHRGFGQVKDTLESLFD</sequence>
<proteinExistence type="inferred from homology"/>
<dbReference type="EMBL" id="JQAR01000069">
    <property type="protein sequence ID" value="KRN26194.1"/>
    <property type="molecule type" value="Genomic_DNA"/>
</dbReference>
<evidence type="ECO:0000256" key="5">
    <source>
        <dbReference type="ARBA" id="ARBA00023172"/>
    </source>
</evidence>
<keyword evidence="4 6" id="KW-0238">DNA-binding</keyword>
<keyword evidence="3 6" id="KW-0815">Transposition</keyword>
<dbReference type="NCBIfam" id="NF033543">
    <property type="entry name" value="transpos_IS256"/>
    <property type="match status" value="1"/>
</dbReference>
<protein>
    <recommendedName>
        <fullName evidence="6">Mutator family transposase</fullName>
    </recommendedName>
</protein>
<keyword evidence="6" id="KW-0814">Transposable element</keyword>
<dbReference type="InterPro" id="IPR001207">
    <property type="entry name" value="Transposase_mutator"/>
</dbReference>
<evidence type="ECO:0000256" key="4">
    <source>
        <dbReference type="ARBA" id="ARBA00023125"/>
    </source>
</evidence>
<dbReference type="PANTHER" id="PTHR33217">
    <property type="entry name" value="TRANSPOSASE FOR INSERTION SEQUENCE ELEMENT IS1081"/>
    <property type="match status" value="1"/>
</dbReference>